<organism evidence="2 3">
    <name type="scientific">Microbacterium invictum</name>
    <dbReference type="NCBI Taxonomy" id="515415"/>
    <lineage>
        <taxon>Bacteria</taxon>
        <taxon>Bacillati</taxon>
        <taxon>Actinomycetota</taxon>
        <taxon>Actinomycetes</taxon>
        <taxon>Micrococcales</taxon>
        <taxon>Microbacteriaceae</taxon>
        <taxon>Microbacterium</taxon>
    </lineage>
</organism>
<keyword evidence="1" id="KW-1133">Transmembrane helix</keyword>
<evidence type="ECO:0000256" key="1">
    <source>
        <dbReference type="SAM" id="Phobius"/>
    </source>
</evidence>
<protein>
    <recommendedName>
        <fullName evidence="4">Alkaline shock response membrane anchor protein AmaP</fullName>
    </recommendedName>
</protein>
<accession>A0ABZ0V8J0</accession>
<dbReference type="RefSeq" id="WP_322410066.1">
    <property type="nucleotide sequence ID" value="NZ_CP139779.1"/>
</dbReference>
<feature type="transmembrane region" description="Helical" evidence="1">
    <location>
        <begin position="12"/>
        <end position="33"/>
    </location>
</feature>
<proteinExistence type="predicted"/>
<dbReference type="EMBL" id="CP139779">
    <property type="protein sequence ID" value="WQB69938.1"/>
    <property type="molecule type" value="Genomic_DNA"/>
</dbReference>
<evidence type="ECO:0000313" key="3">
    <source>
        <dbReference type="Proteomes" id="UP001324533"/>
    </source>
</evidence>
<reference evidence="2 3" key="1">
    <citation type="submission" date="2023-06" db="EMBL/GenBank/DDBJ databases">
        <title>Rock-solubilizing bacteria, Microbacterium invictum, promotes re-establishment of vegetation in rocky wasteland by accelerating rock bio-weathering and reshaping soil bacterial community.</title>
        <authorList>
            <person name="Liu C."/>
        </authorList>
    </citation>
    <scope>NUCLEOTIDE SEQUENCE [LARGE SCALE GENOMIC DNA]</scope>
    <source>
        <strain evidence="2 3">X-18</strain>
    </source>
</reference>
<gene>
    <name evidence="2" type="ORF">T9R20_14745</name>
</gene>
<keyword evidence="3" id="KW-1185">Reference proteome</keyword>
<keyword evidence="1" id="KW-0812">Transmembrane</keyword>
<keyword evidence="1" id="KW-0472">Membrane</keyword>
<feature type="transmembrane region" description="Helical" evidence="1">
    <location>
        <begin position="67"/>
        <end position="87"/>
    </location>
</feature>
<evidence type="ECO:0008006" key="4">
    <source>
        <dbReference type="Google" id="ProtNLM"/>
    </source>
</evidence>
<name>A0ABZ0V8J0_9MICO</name>
<evidence type="ECO:0000313" key="2">
    <source>
        <dbReference type="EMBL" id="WQB69938.1"/>
    </source>
</evidence>
<dbReference type="Proteomes" id="UP001324533">
    <property type="component" value="Chromosome"/>
</dbReference>
<sequence length="204" mass="21377">MNDTNRVLNRIVLFVVGLVLIALGAVAVLATAWNPARDAWSAATEAGDTWLAGAADATTIGATTASWVAIGAVVLIVFAIALLIVLLTRVGGGRSRVVARSDASETPLGRVVVREGFASDALKSALSTRPDVLSVSVSASDVRRQPVMHVAVTPRQNTDPRSLAEDVDRLVTNLAVVTGQQIPTYISVHSGLRAKLAADHRRLA</sequence>